<keyword evidence="2" id="KW-1185">Reference proteome</keyword>
<evidence type="ECO:0000313" key="2">
    <source>
        <dbReference type="Proteomes" id="UP000790580"/>
    </source>
</evidence>
<evidence type="ECO:0000313" key="1">
    <source>
        <dbReference type="EMBL" id="MBU9723065.1"/>
    </source>
</evidence>
<gene>
    <name evidence="1" type="ORF">KS407_16720</name>
</gene>
<reference evidence="1 2" key="1">
    <citation type="submission" date="2021-06" db="EMBL/GenBank/DDBJ databases">
        <title>Bacillus sp. RD4P76, an endophyte from a halophyte.</title>
        <authorList>
            <person name="Sun J.-Q."/>
        </authorList>
    </citation>
    <scope>NUCLEOTIDE SEQUENCE [LARGE SCALE GENOMIC DNA]</scope>
    <source>
        <strain evidence="1 2">JCM 17098</strain>
    </source>
</reference>
<sequence length="138" mass="15763">MKKVLIIMGIILVLIVGGGYAAYNYFIGYASDMMVEMVAEELAINEAEYNRWLEAPGVQEMLEQMEVDEDTELIFPTKEDATRAIIREYPMGEITDVITKAQQGQMTIEQIEEKLSEKFTEEEIEALMILAIREMQGE</sequence>
<accession>A0ABS6JWU7</accession>
<proteinExistence type="predicted"/>
<dbReference type="Proteomes" id="UP000790580">
    <property type="component" value="Unassembled WGS sequence"/>
</dbReference>
<protein>
    <submittedName>
        <fullName evidence="1">Uncharacterized protein</fullName>
    </submittedName>
</protein>
<dbReference type="EMBL" id="JAHQCR010000070">
    <property type="protein sequence ID" value="MBU9723065.1"/>
    <property type="molecule type" value="Genomic_DNA"/>
</dbReference>
<organism evidence="1 2">
    <name type="scientific">Evansella alkalicola</name>
    <dbReference type="NCBI Taxonomy" id="745819"/>
    <lineage>
        <taxon>Bacteria</taxon>
        <taxon>Bacillati</taxon>
        <taxon>Bacillota</taxon>
        <taxon>Bacilli</taxon>
        <taxon>Bacillales</taxon>
        <taxon>Bacillaceae</taxon>
        <taxon>Evansella</taxon>
    </lineage>
</organism>
<comment type="caution">
    <text evidence="1">The sequence shown here is derived from an EMBL/GenBank/DDBJ whole genome shotgun (WGS) entry which is preliminary data.</text>
</comment>
<name>A0ABS6JWU7_9BACI</name>
<dbReference type="RefSeq" id="WP_088076914.1">
    <property type="nucleotide sequence ID" value="NZ_JAHQCR010000070.1"/>
</dbReference>